<dbReference type="InterPro" id="IPR020846">
    <property type="entry name" value="MFS_dom"/>
</dbReference>
<comment type="caution">
    <text evidence="6">The sequence shown here is derived from an EMBL/GenBank/DDBJ whole genome shotgun (WGS) entry which is preliminary data.</text>
</comment>
<feature type="transmembrane region" description="Helical" evidence="4">
    <location>
        <begin position="308"/>
        <end position="332"/>
    </location>
</feature>
<gene>
    <name evidence="6" type="ORF">QTH91_08000</name>
</gene>
<evidence type="ECO:0000313" key="7">
    <source>
        <dbReference type="Proteomes" id="UP001174908"/>
    </source>
</evidence>
<dbReference type="CDD" id="cd17355">
    <property type="entry name" value="MFS_YcxA_like"/>
    <property type="match status" value="1"/>
</dbReference>
<organism evidence="6 7">
    <name type="scientific">Variovorax dokdonensis</name>
    <dbReference type="NCBI Taxonomy" id="344883"/>
    <lineage>
        <taxon>Bacteria</taxon>
        <taxon>Pseudomonadati</taxon>
        <taxon>Pseudomonadota</taxon>
        <taxon>Betaproteobacteria</taxon>
        <taxon>Burkholderiales</taxon>
        <taxon>Comamonadaceae</taxon>
        <taxon>Variovorax</taxon>
    </lineage>
</organism>
<feature type="transmembrane region" description="Helical" evidence="4">
    <location>
        <begin position="7"/>
        <end position="26"/>
    </location>
</feature>
<keyword evidence="7" id="KW-1185">Reference proteome</keyword>
<dbReference type="InterPro" id="IPR036259">
    <property type="entry name" value="MFS_trans_sf"/>
</dbReference>
<dbReference type="PANTHER" id="PTHR11360">
    <property type="entry name" value="MONOCARBOXYLATE TRANSPORTER"/>
    <property type="match status" value="1"/>
</dbReference>
<dbReference type="SUPFAM" id="SSF103473">
    <property type="entry name" value="MFS general substrate transporter"/>
    <property type="match status" value="1"/>
</dbReference>
<dbReference type="RefSeq" id="WP_286659454.1">
    <property type="nucleotide sequence ID" value="NZ_JASZYV010000001.1"/>
</dbReference>
<dbReference type="InterPro" id="IPR011701">
    <property type="entry name" value="MFS"/>
</dbReference>
<evidence type="ECO:0000256" key="4">
    <source>
        <dbReference type="SAM" id="Phobius"/>
    </source>
</evidence>
<keyword evidence="3 4" id="KW-0472">Membrane</keyword>
<proteinExistence type="predicted"/>
<feature type="transmembrane region" description="Helical" evidence="4">
    <location>
        <begin position="78"/>
        <end position="94"/>
    </location>
</feature>
<feature type="transmembrane region" description="Helical" evidence="4">
    <location>
        <begin position="100"/>
        <end position="123"/>
    </location>
</feature>
<dbReference type="Pfam" id="PF07690">
    <property type="entry name" value="MFS_1"/>
    <property type="match status" value="1"/>
</dbReference>
<feature type="transmembrane region" description="Helical" evidence="4">
    <location>
        <begin position="221"/>
        <end position="244"/>
    </location>
</feature>
<evidence type="ECO:0000256" key="1">
    <source>
        <dbReference type="ARBA" id="ARBA00022692"/>
    </source>
</evidence>
<feature type="transmembrane region" description="Helical" evidence="4">
    <location>
        <begin position="373"/>
        <end position="392"/>
    </location>
</feature>
<keyword evidence="2 4" id="KW-1133">Transmembrane helix</keyword>
<evidence type="ECO:0000256" key="3">
    <source>
        <dbReference type="ARBA" id="ARBA00023136"/>
    </source>
</evidence>
<dbReference type="EMBL" id="JASZYV010000001">
    <property type="protein sequence ID" value="MDM0044416.1"/>
    <property type="molecule type" value="Genomic_DNA"/>
</dbReference>
<feature type="transmembrane region" description="Helical" evidence="4">
    <location>
        <begin position="165"/>
        <end position="188"/>
    </location>
</feature>
<reference evidence="6" key="1">
    <citation type="submission" date="2023-06" db="EMBL/GenBank/DDBJ databases">
        <authorList>
            <person name="Jiang Y."/>
            <person name="Liu Q."/>
        </authorList>
    </citation>
    <scope>NUCLEOTIDE SEQUENCE</scope>
    <source>
        <strain evidence="6">CGMCC 1.12089</strain>
    </source>
</reference>
<feature type="transmembrane region" description="Helical" evidence="4">
    <location>
        <begin position="344"/>
        <end position="367"/>
    </location>
</feature>
<dbReference type="InterPro" id="IPR050327">
    <property type="entry name" value="Proton-linked_MCT"/>
</dbReference>
<sequence>MKVFRNPWWIVFGSVLGLIVGNVTILQFSTSVLMKPIMAEFGWPRTIPSAAVGIGTLCAAIATPFVGRLIDRHGIKRVTLAAIALFAVATAAMALAPAAALVFCAMFCVVGLFSAGQAPLPYAKSIAAAFDHRRGIALGVAMTGVGLGAALVPKLSQVYLEHFGWRGAFLALGITVFAIAFPAVGLFLREPNVRGTVGTGAHAAALLPGLDAHTVVRSRSFWILAVVFTCIPVVANGIIFHLVALLTDRGIPAERAVAVFGAIGPSLIVGRLLCGWFLDRFHGPYVAVAFIAMPALGVLVLLSSSDIAVTATGAVLVGLGLGAEVDLIGYLQSRYFGLRAFGQVYGYLFAIFTVGAAIGPFAMGATFDVFGSYRPTLMAFFVVLVGAAIAMLQMPRAYPYPAAGVGSTPARRAGADPVAH</sequence>
<dbReference type="PROSITE" id="PS50850">
    <property type="entry name" value="MFS"/>
    <property type="match status" value="1"/>
</dbReference>
<dbReference type="Proteomes" id="UP001174908">
    <property type="component" value="Unassembled WGS sequence"/>
</dbReference>
<feature type="domain" description="Major facilitator superfamily (MFS) profile" evidence="5">
    <location>
        <begin position="10"/>
        <end position="398"/>
    </location>
</feature>
<accession>A0ABT7N8Z1</accession>
<name>A0ABT7N8Z1_9BURK</name>
<evidence type="ECO:0000313" key="6">
    <source>
        <dbReference type="EMBL" id="MDM0044416.1"/>
    </source>
</evidence>
<dbReference type="Gene3D" id="1.20.1250.20">
    <property type="entry name" value="MFS general substrate transporter like domains"/>
    <property type="match status" value="1"/>
</dbReference>
<feature type="transmembrane region" description="Helical" evidence="4">
    <location>
        <begin position="285"/>
        <end position="302"/>
    </location>
</feature>
<feature type="transmembrane region" description="Helical" evidence="4">
    <location>
        <begin position="135"/>
        <end position="153"/>
    </location>
</feature>
<feature type="transmembrane region" description="Helical" evidence="4">
    <location>
        <begin position="46"/>
        <end position="66"/>
    </location>
</feature>
<evidence type="ECO:0000256" key="2">
    <source>
        <dbReference type="ARBA" id="ARBA00022989"/>
    </source>
</evidence>
<feature type="transmembrane region" description="Helical" evidence="4">
    <location>
        <begin position="256"/>
        <end position="278"/>
    </location>
</feature>
<keyword evidence="1 4" id="KW-0812">Transmembrane</keyword>
<protein>
    <submittedName>
        <fullName evidence="6">MFS transporter</fullName>
    </submittedName>
</protein>
<evidence type="ECO:0000259" key="5">
    <source>
        <dbReference type="PROSITE" id="PS50850"/>
    </source>
</evidence>